<dbReference type="NCBIfam" id="TIGR01570">
    <property type="entry name" value="A_thal_3588"/>
    <property type="match status" value="1"/>
</dbReference>
<dbReference type="PANTHER" id="PTHR31276">
    <property type="match status" value="1"/>
</dbReference>
<dbReference type="PANTHER" id="PTHR31276:SF10">
    <property type="entry name" value="PROTEIN MIZU-KUSSEI 1-LIKE"/>
    <property type="match status" value="1"/>
</dbReference>
<dbReference type="OrthoDB" id="1897868at2759"/>
<evidence type="ECO:0000313" key="1">
    <source>
        <dbReference type="EMBL" id="RWR92472.1"/>
    </source>
</evidence>
<dbReference type="EMBL" id="QPKB01000009">
    <property type="protein sequence ID" value="RWR92472.1"/>
    <property type="molecule type" value="Genomic_DNA"/>
</dbReference>
<organism evidence="1 2">
    <name type="scientific">Cinnamomum micranthum f. kanehirae</name>
    <dbReference type="NCBI Taxonomy" id="337451"/>
    <lineage>
        <taxon>Eukaryota</taxon>
        <taxon>Viridiplantae</taxon>
        <taxon>Streptophyta</taxon>
        <taxon>Embryophyta</taxon>
        <taxon>Tracheophyta</taxon>
        <taxon>Spermatophyta</taxon>
        <taxon>Magnoliopsida</taxon>
        <taxon>Magnoliidae</taxon>
        <taxon>Laurales</taxon>
        <taxon>Lauraceae</taxon>
        <taxon>Cinnamomum</taxon>
    </lineage>
</organism>
<comment type="caution">
    <text evidence="1">The sequence shown here is derived from an EMBL/GenBank/DDBJ whole genome shotgun (WGS) entry which is preliminary data.</text>
</comment>
<protein>
    <submittedName>
        <fullName evidence="1">Protein MIZU-KUSSEI 1-like protein</fullName>
    </submittedName>
</protein>
<dbReference type="Pfam" id="PF04759">
    <property type="entry name" value="DUF617"/>
    <property type="match status" value="1"/>
</dbReference>
<gene>
    <name evidence="1" type="ORF">CKAN_02168400</name>
</gene>
<accession>A0A443PP16</accession>
<dbReference type="Proteomes" id="UP000283530">
    <property type="component" value="Unassembled WGS sequence"/>
</dbReference>
<evidence type="ECO:0000313" key="2">
    <source>
        <dbReference type="Proteomes" id="UP000283530"/>
    </source>
</evidence>
<reference evidence="1 2" key="1">
    <citation type="journal article" date="2019" name="Nat. Plants">
        <title>Stout camphor tree genome fills gaps in understanding of flowering plant genome evolution.</title>
        <authorList>
            <person name="Chaw S.M."/>
            <person name="Liu Y.C."/>
            <person name="Wu Y.W."/>
            <person name="Wang H.Y."/>
            <person name="Lin C.I."/>
            <person name="Wu C.S."/>
            <person name="Ke H.M."/>
            <person name="Chang L.Y."/>
            <person name="Hsu C.Y."/>
            <person name="Yang H.T."/>
            <person name="Sudianto E."/>
            <person name="Hsu M.H."/>
            <person name="Wu K.P."/>
            <person name="Wang L.N."/>
            <person name="Leebens-Mack J.H."/>
            <person name="Tsai I.J."/>
        </authorList>
    </citation>
    <scope>NUCLEOTIDE SEQUENCE [LARGE SCALE GENOMIC DNA]</scope>
    <source>
        <strain evidence="2">cv. Chaw 1501</strain>
        <tissue evidence="1">Young leaves</tissue>
    </source>
</reference>
<proteinExistence type="predicted"/>
<dbReference type="InterPro" id="IPR006460">
    <property type="entry name" value="MIZ1-like_pln"/>
</dbReference>
<sequence length="287" mass="32175">MGTFLTLFDKLTEVNLLTNECKHTSSYLNPKTPTQHAMLFFTTQHSLLIPKSSTINMPTPTRFVHGVTAVDCQKQVRSWSLFRSLMELLIPSCGCHYFEEEEEPIVYNKHSYFSKTIFKPAATGNIIGTIFGHRHGKLSFCIQSSSKTTAPILLLSLEVPTELLAREMQNGVLRIALKCNSGQRKRGSPSSFLLSTPIWTMYCNGKKVGCATKRRPSQADMDVLRLMQSIYVGVGILEREALNCDDELMYLRANFEWVPGFSGSESFHLINPDGSAGQELSIFFLSS</sequence>
<dbReference type="GO" id="GO:0010274">
    <property type="term" value="P:hydrotropism"/>
    <property type="evidence" value="ECO:0007669"/>
    <property type="project" value="InterPro"/>
</dbReference>
<name>A0A443PP16_9MAGN</name>
<keyword evidence="2" id="KW-1185">Reference proteome</keyword>
<dbReference type="AlphaFoldDB" id="A0A443PP16"/>